<dbReference type="Gene3D" id="1.10.287.500">
    <property type="entry name" value="Helix hairpin bin"/>
    <property type="match status" value="1"/>
</dbReference>
<keyword evidence="4 10" id="KW-0963">Cytoplasm</keyword>
<dbReference type="PANTHER" id="PTHR43693:SF1">
    <property type="entry name" value="PROTEIN PHOSPHATASE CHEZ"/>
    <property type="match status" value="1"/>
</dbReference>
<keyword evidence="8 10" id="KW-0904">Protein phosphatase</keyword>
<dbReference type="Proteomes" id="UP000316473">
    <property type="component" value="Chromosome"/>
</dbReference>
<dbReference type="SUPFAM" id="SSF75708">
    <property type="entry name" value="Chemotaxis phosphatase CheZ"/>
    <property type="match status" value="1"/>
</dbReference>
<dbReference type="GO" id="GO:0004721">
    <property type="term" value="F:phosphoprotein phosphatase activity"/>
    <property type="evidence" value="ECO:0007669"/>
    <property type="project" value="UniProtKB-KW"/>
</dbReference>
<accession>A0A4Y1YJA8</accession>
<sequence>MAAHSNTDTSKHIIDRLGQLTKTLHNCLSELGHNQRLQQVNLEVANSKDGLAYVIDQTTQAAECSLSAIEHTQPIVQQLTEHAAQLHTLWQQIPDAAVTTVKNHPDLNNLYQQTLSFLDGIPEQTTAVQVHLTEIMLAQNFHDLTGQVIQKIARVIEMIEQEIQQLLTEEDLEKKITAEQKNSLLNGPVINPHQQHDVCTDQDQIDDLFTKLSP</sequence>
<proteinExistence type="inferred from homology"/>
<evidence type="ECO:0000256" key="11">
    <source>
        <dbReference type="PIRSR" id="PIRSR002884-1"/>
    </source>
</evidence>
<evidence type="ECO:0000313" key="13">
    <source>
        <dbReference type="Proteomes" id="UP000316473"/>
    </source>
</evidence>
<dbReference type="AlphaFoldDB" id="A0A4Y1YJA8"/>
<dbReference type="EMBL" id="AP019755">
    <property type="protein sequence ID" value="BBL33829.1"/>
    <property type="molecule type" value="Genomic_DNA"/>
</dbReference>
<evidence type="ECO:0000256" key="7">
    <source>
        <dbReference type="ARBA" id="ARBA00022801"/>
    </source>
</evidence>
<comment type="subunit">
    <text evidence="10">Homodimer.</text>
</comment>
<keyword evidence="13" id="KW-1185">Reference proteome</keyword>
<dbReference type="KEGG" id="nst:Nstercoris_00054"/>
<keyword evidence="7 10" id="KW-0378">Hydrolase</keyword>
<evidence type="ECO:0000256" key="9">
    <source>
        <dbReference type="ARBA" id="ARBA00029599"/>
    </source>
</evidence>
<dbReference type="InterPro" id="IPR007439">
    <property type="entry name" value="Chemotax_Pase_CheZ"/>
</dbReference>
<reference evidence="12 13" key="1">
    <citation type="submission" date="2019-06" db="EMBL/GenBank/DDBJ databases">
        <title>Nitrosomonas stercoris KYUHI-S whole genome shotgun sequence.</title>
        <authorList>
            <person name="Nakagawa T."/>
            <person name="Tsuchiya Y."/>
            <person name="Takahashi R."/>
        </authorList>
    </citation>
    <scope>NUCLEOTIDE SEQUENCE [LARGE SCALE GENOMIC DNA]</scope>
    <source>
        <strain evidence="12 13">KYUHI-S</strain>
    </source>
</reference>
<evidence type="ECO:0000256" key="10">
    <source>
        <dbReference type="PIRNR" id="PIRNR002884"/>
    </source>
</evidence>
<evidence type="ECO:0000256" key="1">
    <source>
        <dbReference type="ARBA" id="ARBA00004496"/>
    </source>
</evidence>
<dbReference type="PANTHER" id="PTHR43693">
    <property type="entry name" value="PROTEIN PHOSPHATASE CHEZ"/>
    <property type="match status" value="1"/>
</dbReference>
<keyword evidence="6 10" id="KW-0283">Flagellar rotation</keyword>
<gene>
    <name evidence="12" type="ORF">Nstercoris_00054</name>
</gene>
<evidence type="ECO:0000256" key="5">
    <source>
        <dbReference type="ARBA" id="ARBA00022500"/>
    </source>
</evidence>
<protein>
    <recommendedName>
        <fullName evidence="3 10">Protein phosphatase CheZ</fullName>
        <ecNumber evidence="10">3.1.3.-</ecNumber>
    </recommendedName>
    <alternativeName>
        <fullName evidence="9 10">Chemotaxis protein CheZ</fullName>
    </alternativeName>
</protein>
<name>A0A4Y1YJA8_9PROT</name>
<comment type="subcellular location">
    <subcellularLocation>
        <location evidence="1 10">Cytoplasm</location>
    </subcellularLocation>
</comment>
<evidence type="ECO:0000256" key="4">
    <source>
        <dbReference type="ARBA" id="ARBA00022490"/>
    </source>
</evidence>
<dbReference type="GO" id="GO:0005737">
    <property type="term" value="C:cytoplasm"/>
    <property type="evidence" value="ECO:0007669"/>
    <property type="project" value="UniProtKB-SubCell"/>
</dbReference>
<dbReference type="EC" id="3.1.3.-" evidence="10"/>
<feature type="site" description="Enhances dephosphorylation of CheY-P" evidence="11">
    <location>
        <position position="147"/>
    </location>
</feature>
<dbReference type="PIRSF" id="PIRSF002884">
    <property type="entry name" value="CheZ"/>
    <property type="match status" value="1"/>
</dbReference>
<dbReference type="GO" id="GO:0009288">
    <property type="term" value="C:bacterial-type flagellum"/>
    <property type="evidence" value="ECO:0007669"/>
    <property type="project" value="InterPro"/>
</dbReference>
<comment type="similarity">
    <text evidence="2 10">Belongs to the CheZ family.</text>
</comment>
<dbReference type="GO" id="GO:0097588">
    <property type="term" value="P:archaeal or bacterial-type flagellum-dependent cell motility"/>
    <property type="evidence" value="ECO:0007669"/>
    <property type="project" value="UniProtKB-KW"/>
</dbReference>
<dbReference type="GO" id="GO:0006935">
    <property type="term" value="P:chemotaxis"/>
    <property type="evidence" value="ECO:0007669"/>
    <property type="project" value="UniProtKB-KW"/>
</dbReference>
<evidence type="ECO:0000256" key="2">
    <source>
        <dbReference type="ARBA" id="ARBA00005908"/>
    </source>
</evidence>
<dbReference type="Pfam" id="PF04344">
    <property type="entry name" value="CheZ"/>
    <property type="match status" value="1"/>
</dbReference>
<comment type="function">
    <text evidence="10">Plays an important role in bacterial chemotaxis signal transduction pathway by accelerating the dephosphorylation of phosphorylated CheY (CheY-P).</text>
</comment>
<dbReference type="InterPro" id="IPR050992">
    <property type="entry name" value="CheZ_family_phosphatases"/>
</dbReference>
<organism evidence="12 13">
    <name type="scientific">Nitrosomonas stercoris</name>
    <dbReference type="NCBI Taxonomy" id="1444684"/>
    <lineage>
        <taxon>Bacteria</taxon>
        <taxon>Pseudomonadati</taxon>
        <taxon>Pseudomonadota</taxon>
        <taxon>Betaproteobacteria</taxon>
        <taxon>Nitrosomonadales</taxon>
        <taxon>Nitrosomonadaceae</taxon>
        <taxon>Nitrosomonas</taxon>
    </lineage>
</organism>
<keyword evidence="5 10" id="KW-0145">Chemotaxis</keyword>
<evidence type="ECO:0000256" key="3">
    <source>
        <dbReference type="ARBA" id="ARBA00018484"/>
    </source>
</evidence>
<evidence type="ECO:0000256" key="6">
    <source>
        <dbReference type="ARBA" id="ARBA00022779"/>
    </source>
</evidence>
<dbReference type="GO" id="GO:0050920">
    <property type="term" value="P:regulation of chemotaxis"/>
    <property type="evidence" value="ECO:0007669"/>
    <property type="project" value="InterPro"/>
</dbReference>
<evidence type="ECO:0000256" key="8">
    <source>
        <dbReference type="ARBA" id="ARBA00022912"/>
    </source>
</evidence>
<evidence type="ECO:0000313" key="12">
    <source>
        <dbReference type="EMBL" id="BBL33829.1"/>
    </source>
</evidence>